<keyword evidence="2" id="KW-0732">Signal</keyword>
<organism evidence="3 4">
    <name type="scientific">Spodoptera litura</name>
    <name type="common">Asian cotton leafworm</name>
    <dbReference type="NCBI Taxonomy" id="69820"/>
    <lineage>
        <taxon>Eukaryota</taxon>
        <taxon>Metazoa</taxon>
        <taxon>Ecdysozoa</taxon>
        <taxon>Arthropoda</taxon>
        <taxon>Hexapoda</taxon>
        <taxon>Insecta</taxon>
        <taxon>Pterygota</taxon>
        <taxon>Neoptera</taxon>
        <taxon>Endopterygota</taxon>
        <taxon>Lepidoptera</taxon>
        <taxon>Glossata</taxon>
        <taxon>Ditrysia</taxon>
        <taxon>Noctuoidea</taxon>
        <taxon>Noctuidae</taxon>
        <taxon>Amphipyrinae</taxon>
        <taxon>Spodoptera</taxon>
    </lineage>
</organism>
<dbReference type="KEGG" id="sliu:111358137"/>
<dbReference type="OrthoDB" id="7396499at2759"/>
<dbReference type="Proteomes" id="UP000301870">
    <property type="component" value="Chromosome 26"/>
</dbReference>
<sequence length="295" mass="33167">MKVVVIVILNILIAIEAKHKSTSTDVSSGDSKQDLTAEGSSIGDSDYHDDDTHIQRHGTKVERVHFESRRWHKGCIKKASKMCTKACERAYKTVCKRLTAMEIFVSAVAVFFYGAITQAQEILRAGNDFSVSISANRSERNDSRVLALLILEENDSEESGNITKGNNSPIIMPWIDAANLGDKQDEDTDTSGESNSDEYPDSGESDTDSESNFYHEDDHINDAISTIDLAELKHLKDKSELLRKRWKSCRKTAAKVCKQACNISYKNACSEFDCEKKLKRAMKKECKRNCKDMFM</sequence>
<proteinExistence type="predicted"/>
<dbReference type="AlphaFoldDB" id="A0A9J7EHZ8"/>
<feature type="region of interest" description="Disordered" evidence="1">
    <location>
        <begin position="181"/>
        <end position="214"/>
    </location>
</feature>
<accession>A0A9J7EHZ8</accession>
<feature type="region of interest" description="Disordered" evidence="1">
    <location>
        <begin position="23"/>
        <end position="52"/>
    </location>
</feature>
<evidence type="ECO:0000256" key="2">
    <source>
        <dbReference type="SAM" id="SignalP"/>
    </source>
</evidence>
<dbReference type="RefSeq" id="XP_022828832.1">
    <property type="nucleotide sequence ID" value="XM_022973064.1"/>
</dbReference>
<feature type="compositionally biased region" description="Acidic residues" evidence="1">
    <location>
        <begin position="184"/>
        <end position="209"/>
    </location>
</feature>
<feature type="signal peptide" evidence="2">
    <location>
        <begin position="1"/>
        <end position="17"/>
    </location>
</feature>
<reference evidence="4" key="1">
    <citation type="submission" date="2025-08" db="UniProtKB">
        <authorList>
            <consortium name="RefSeq"/>
        </authorList>
    </citation>
    <scope>IDENTIFICATION</scope>
    <source>
        <strain evidence="4">Ishihara</strain>
        <tissue evidence="4">Whole body</tissue>
    </source>
</reference>
<feature type="chain" id="PRO_5039955528" evidence="2">
    <location>
        <begin position="18"/>
        <end position="295"/>
    </location>
</feature>
<evidence type="ECO:0000313" key="4">
    <source>
        <dbReference type="RefSeq" id="XP_022828832.1"/>
    </source>
</evidence>
<evidence type="ECO:0000313" key="3">
    <source>
        <dbReference type="Proteomes" id="UP000301870"/>
    </source>
</evidence>
<protein>
    <submittedName>
        <fullName evidence="4">Uncharacterized protein LOC111358137</fullName>
    </submittedName>
</protein>
<gene>
    <name evidence="4" type="primary">LOC111358137</name>
</gene>
<dbReference type="GeneID" id="111358137"/>
<keyword evidence="3" id="KW-1185">Reference proteome</keyword>
<name>A0A9J7EHZ8_SPOLT</name>
<evidence type="ECO:0000256" key="1">
    <source>
        <dbReference type="SAM" id="MobiDB-lite"/>
    </source>
</evidence>